<protein>
    <recommendedName>
        <fullName evidence="4">Lipoprotein</fullName>
    </recommendedName>
</protein>
<dbReference type="AlphaFoldDB" id="A0A1S1Z500"/>
<reference evidence="2 3" key="1">
    <citation type="journal article" date="2012" name="Int. J. Syst. Evol. Microbiol.">
        <title>Flammeovirga pacifica sp. nov., isolated from deep-sea sediment.</title>
        <authorList>
            <person name="Xu H."/>
            <person name="Fu Y."/>
            <person name="Yang N."/>
            <person name="Ding Z."/>
            <person name="Lai Q."/>
            <person name="Zeng R."/>
        </authorList>
    </citation>
    <scope>NUCLEOTIDE SEQUENCE [LARGE SCALE GENOMIC DNA]</scope>
    <source>
        <strain evidence="3">DSM 24597 / LMG 26175 / WPAGA1</strain>
    </source>
</reference>
<evidence type="ECO:0008006" key="4">
    <source>
        <dbReference type="Google" id="ProtNLM"/>
    </source>
</evidence>
<name>A0A1S1Z500_FLAPC</name>
<organism evidence="2 3">
    <name type="scientific">Flammeovirga pacifica</name>
    <dbReference type="NCBI Taxonomy" id="915059"/>
    <lineage>
        <taxon>Bacteria</taxon>
        <taxon>Pseudomonadati</taxon>
        <taxon>Bacteroidota</taxon>
        <taxon>Cytophagia</taxon>
        <taxon>Cytophagales</taxon>
        <taxon>Flammeovirgaceae</taxon>
        <taxon>Flammeovirga</taxon>
    </lineage>
</organism>
<dbReference type="PROSITE" id="PS51257">
    <property type="entry name" value="PROKAR_LIPOPROTEIN"/>
    <property type="match status" value="1"/>
</dbReference>
<evidence type="ECO:0000313" key="2">
    <source>
        <dbReference type="EMBL" id="OHX68366.1"/>
    </source>
</evidence>
<accession>A0A1S1Z500</accession>
<comment type="caution">
    <text evidence="2">The sequence shown here is derived from an EMBL/GenBank/DDBJ whole genome shotgun (WGS) entry which is preliminary data.</text>
</comment>
<gene>
    <name evidence="2" type="ORF">NH26_19435</name>
</gene>
<keyword evidence="3" id="KW-1185">Reference proteome</keyword>
<sequence length="231" mass="27760">MKSKLTLLLLILFISCEKSLEDSFKSQELIYKGEVEFYSYRINEDIGKNKKLHYDLSIFKNLDGAKVFRYFLSDDTYREYIWNQKDEIKEKYFIKGKLEATTKLVYLDKFLLDNDNETIVISKYGRSCYSCSLTNYLGTYYFSPEIGLIKTLDNNYFFSDQLITDQRITSNDIKNLFINLEQNRSFYPDENQKNQERKKQLQESLNFMELDTHEIEEEIEFTQEFFDTFDK</sequence>
<proteinExistence type="predicted"/>
<dbReference type="RefSeq" id="WP_044227191.1">
    <property type="nucleotide sequence ID" value="NZ_JRYR02000001.1"/>
</dbReference>
<evidence type="ECO:0000256" key="1">
    <source>
        <dbReference type="SAM" id="Coils"/>
    </source>
</evidence>
<dbReference type="EMBL" id="JRYR02000001">
    <property type="protein sequence ID" value="OHX68366.1"/>
    <property type="molecule type" value="Genomic_DNA"/>
</dbReference>
<feature type="coiled-coil region" evidence="1">
    <location>
        <begin position="191"/>
        <end position="218"/>
    </location>
</feature>
<dbReference type="OrthoDB" id="988727at2"/>
<dbReference type="Proteomes" id="UP000179797">
    <property type="component" value="Unassembled WGS sequence"/>
</dbReference>
<evidence type="ECO:0000313" key="3">
    <source>
        <dbReference type="Proteomes" id="UP000179797"/>
    </source>
</evidence>
<keyword evidence="1" id="KW-0175">Coiled coil</keyword>
<dbReference type="STRING" id="915059.NH26_19435"/>